<dbReference type="EMBL" id="FUYA01000003">
    <property type="protein sequence ID" value="SKA69391.1"/>
    <property type="molecule type" value="Genomic_DNA"/>
</dbReference>
<evidence type="ECO:0000313" key="5">
    <source>
        <dbReference type="Proteomes" id="UP000189733"/>
    </source>
</evidence>
<evidence type="ECO:0000313" key="4">
    <source>
        <dbReference type="EMBL" id="SKA69391.1"/>
    </source>
</evidence>
<comment type="similarity">
    <text evidence="1">Belongs to the complex I 30 kDa subunit family.</text>
</comment>
<gene>
    <name evidence="4" type="ORF">SAMN02745702_01120</name>
</gene>
<dbReference type="Proteomes" id="UP000189733">
    <property type="component" value="Unassembled WGS sequence"/>
</dbReference>
<accession>A0A1T4VY14</accession>
<dbReference type="STRING" id="1121442.SAMN02745702_01120"/>
<feature type="region of interest" description="Disordered" evidence="2">
    <location>
        <begin position="171"/>
        <end position="195"/>
    </location>
</feature>
<dbReference type="Pfam" id="PF00329">
    <property type="entry name" value="Complex1_30kDa"/>
    <property type="match status" value="1"/>
</dbReference>
<feature type="compositionally biased region" description="Low complexity" evidence="2">
    <location>
        <begin position="171"/>
        <end position="180"/>
    </location>
</feature>
<keyword evidence="5" id="KW-1185">Reference proteome</keyword>
<dbReference type="RefSeq" id="WP_078684421.1">
    <property type="nucleotide sequence ID" value="NZ_FUYA01000003.1"/>
</dbReference>
<dbReference type="PANTHER" id="PTHR10884">
    <property type="entry name" value="NADH DEHYDROGENASE UBIQUINONE IRON-SULFUR PROTEIN 3"/>
    <property type="match status" value="1"/>
</dbReference>
<evidence type="ECO:0000256" key="1">
    <source>
        <dbReference type="ARBA" id="ARBA00007569"/>
    </source>
</evidence>
<protein>
    <submittedName>
        <fullName evidence="4">NADH-quinone oxidoreductase subunit C</fullName>
    </submittedName>
</protein>
<dbReference type="AlphaFoldDB" id="A0A1T4VY14"/>
<reference evidence="4 5" key="1">
    <citation type="submission" date="2017-02" db="EMBL/GenBank/DDBJ databases">
        <authorList>
            <person name="Peterson S.W."/>
        </authorList>
    </citation>
    <scope>NUCLEOTIDE SEQUENCE [LARGE SCALE GENOMIC DNA]</scope>
    <source>
        <strain evidence="4 5">DSM 18034</strain>
    </source>
</reference>
<evidence type="ECO:0000259" key="3">
    <source>
        <dbReference type="Pfam" id="PF00329"/>
    </source>
</evidence>
<dbReference type="GO" id="GO:0008137">
    <property type="term" value="F:NADH dehydrogenase (ubiquinone) activity"/>
    <property type="evidence" value="ECO:0007669"/>
    <property type="project" value="InterPro"/>
</dbReference>
<proteinExistence type="inferred from homology"/>
<sequence length="195" mass="21986">MLEWLGEISSVCNALCDPEKTGQSWRVLLEKAQLRAAVRRAYREGYFLEDVTCTHIKEGFGVLYHFGHYELHHRLTYQVILAEDAATIPSIADIYQGAEWHERECMDFYPVEFTDNPNPLRLLLPQEMTEKPLLKPEKKLSGLLDIMCISDVVHCKSDHPLAQAMSEQVAAQKAEAAEAAQKAEKSDAEDAAPAE</sequence>
<dbReference type="PANTHER" id="PTHR10884:SF14">
    <property type="entry name" value="NADH DEHYDROGENASE [UBIQUINONE] IRON-SULFUR PROTEIN 3, MITOCHONDRIAL"/>
    <property type="match status" value="1"/>
</dbReference>
<organism evidence="4 5">
    <name type="scientific">Desulfobaculum bizertense DSM 18034</name>
    <dbReference type="NCBI Taxonomy" id="1121442"/>
    <lineage>
        <taxon>Bacteria</taxon>
        <taxon>Pseudomonadati</taxon>
        <taxon>Thermodesulfobacteriota</taxon>
        <taxon>Desulfovibrionia</taxon>
        <taxon>Desulfovibrionales</taxon>
        <taxon>Desulfovibrionaceae</taxon>
        <taxon>Desulfobaculum</taxon>
    </lineage>
</organism>
<dbReference type="InterPro" id="IPR037232">
    <property type="entry name" value="NADH_quin_OxRdtase_su_C/D-like"/>
</dbReference>
<evidence type="ECO:0000256" key="2">
    <source>
        <dbReference type="SAM" id="MobiDB-lite"/>
    </source>
</evidence>
<dbReference type="Gene3D" id="3.30.460.80">
    <property type="entry name" value="NADH:ubiquinone oxidoreductase, 30kDa subunit"/>
    <property type="match status" value="1"/>
</dbReference>
<dbReference type="OrthoDB" id="9803286at2"/>
<name>A0A1T4VY14_9BACT</name>
<feature type="domain" description="NADH:ubiquinone oxidoreductase 30kDa subunit" evidence="3">
    <location>
        <begin position="30"/>
        <end position="135"/>
    </location>
</feature>
<dbReference type="SUPFAM" id="SSF143243">
    <property type="entry name" value="Nqo5-like"/>
    <property type="match status" value="1"/>
</dbReference>
<dbReference type="InterPro" id="IPR001268">
    <property type="entry name" value="NADH_UbQ_OxRdtase_30kDa_su"/>
</dbReference>